<dbReference type="EMBL" id="CP136862">
    <property type="protein sequence ID" value="WOJ90003.1"/>
    <property type="molecule type" value="Genomic_DNA"/>
</dbReference>
<gene>
    <name evidence="1" type="ORF">RZS28_01435</name>
</gene>
<evidence type="ECO:0000313" key="2">
    <source>
        <dbReference type="Proteomes" id="UP001626536"/>
    </source>
</evidence>
<proteinExistence type="predicted"/>
<organism evidence="1 2">
    <name type="scientific">Methylocapsa polymorpha</name>
    <dbReference type="NCBI Taxonomy" id="3080828"/>
    <lineage>
        <taxon>Bacteria</taxon>
        <taxon>Pseudomonadati</taxon>
        <taxon>Pseudomonadota</taxon>
        <taxon>Alphaproteobacteria</taxon>
        <taxon>Hyphomicrobiales</taxon>
        <taxon>Beijerinckiaceae</taxon>
        <taxon>Methylocapsa</taxon>
    </lineage>
</organism>
<sequence length="103" mass="11143">MPKVVSANRLADGIVVYIGPDGTWLEALGKAKIFETEAEAETGLLAARDDAKRNLILDPFVVEVAHDEAGLRAVSLRNAIRARGPTIDFTPRTGIQTARTERS</sequence>
<dbReference type="Proteomes" id="UP001626536">
    <property type="component" value="Chromosome"/>
</dbReference>
<keyword evidence="2" id="KW-1185">Reference proteome</keyword>
<name>A0ABZ0HTJ7_9HYPH</name>
<accession>A0ABZ0HTJ7</accession>
<reference evidence="1 2" key="1">
    <citation type="submission" date="2023-10" db="EMBL/GenBank/DDBJ databases">
        <title>Novel methanotroph of the genus Methylocapsa from a subarctic wetland.</title>
        <authorList>
            <person name="Belova S.E."/>
            <person name="Oshkin I.Y."/>
            <person name="Miroshnikov K."/>
            <person name="Dedysh S.N."/>
        </authorList>
    </citation>
    <scope>NUCLEOTIDE SEQUENCE [LARGE SCALE GENOMIC DNA]</scope>
    <source>
        <strain evidence="1 2">RX1</strain>
    </source>
</reference>
<dbReference type="RefSeq" id="WP_407339447.1">
    <property type="nucleotide sequence ID" value="NZ_CP136862.1"/>
</dbReference>
<dbReference type="InterPro" id="IPR021270">
    <property type="entry name" value="DUF2849"/>
</dbReference>
<dbReference type="Pfam" id="PF11011">
    <property type="entry name" value="DUF2849"/>
    <property type="match status" value="1"/>
</dbReference>
<evidence type="ECO:0000313" key="1">
    <source>
        <dbReference type="EMBL" id="WOJ90003.1"/>
    </source>
</evidence>
<protein>
    <submittedName>
        <fullName evidence="1">DUF2849 domain-containing protein</fullName>
    </submittedName>
</protein>